<dbReference type="RefSeq" id="WP_076403845.1">
    <property type="nucleotide sequence ID" value="NZ_FTMI01000001.1"/>
</dbReference>
<dbReference type="SUPFAM" id="SSF55729">
    <property type="entry name" value="Acyl-CoA N-acyltransferases (Nat)"/>
    <property type="match status" value="1"/>
</dbReference>
<dbReference type="EMBL" id="FTMI01000001">
    <property type="protein sequence ID" value="SIP94934.1"/>
    <property type="molecule type" value="Genomic_DNA"/>
</dbReference>
<name>A0A1N6NS69_9MICO</name>
<dbReference type="PANTHER" id="PTHR42791">
    <property type="entry name" value="GNAT FAMILY ACETYLTRANSFERASE"/>
    <property type="match status" value="1"/>
</dbReference>
<evidence type="ECO:0000313" key="3">
    <source>
        <dbReference type="Proteomes" id="UP000186235"/>
    </source>
</evidence>
<gene>
    <name evidence="2" type="ORF">SAMN05518682_0692</name>
</gene>
<sequence>MTATSTGPGATGVDHLVLDNPSWSALTGAHAHLAEGDDLARRYPADVSPITGVRSWTDPGVWDAIAALVGPGGHFSAPPAGVEPPRGWTVEARVEGVQLVETERLVTRPDPEAVVLGADDVPEMLALVERSRPGPFEARTYLLGRYVGFRDGDGRLVAMAGERLRPAGWTEISAVATDPDHRGRGLASRLVRDVAFHVQERGDRAFLHAAAQNVGAIGVYERLGFALRHHPTFGSLRAPG</sequence>
<dbReference type="InterPro" id="IPR016181">
    <property type="entry name" value="Acyl_CoA_acyltransferase"/>
</dbReference>
<accession>A0A1N6NS69</accession>
<proteinExistence type="predicted"/>
<evidence type="ECO:0000259" key="1">
    <source>
        <dbReference type="PROSITE" id="PS51186"/>
    </source>
</evidence>
<feature type="domain" description="N-acetyltransferase" evidence="1">
    <location>
        <begin position="105"/>
        <end position="240"/>
    </location>
</feature>
<dbReference type="PROSITE" id="PS51186">
    <property type="entry name" value="GNAT"/>
    <property type="match status" value="1"/>
</dbReference>
<dbReference type="AlphaFoldDB" id="A0A1N6NS69"/>
<dbReference type="CDD" id="cd04301">
    <property type="entry name" value="NAT_SF"/>
    <property type="match status" value="1"/>
</dbReference>
<organism evidence="2 3">
    <name type="scientific">Cellulosimicrobium aquatile</name>
    <dbReference type="NCBI Taxonomy" id="1612203"/>
    <lineage>
        <taxon>Bacteria</taxon>
        <taxon>Bacillati</taxon>
        <taxon>Actinomycetota</taxon>
        <taxon>Actinomycetes</taxon>
        <taxon>Micrococcales</taxon>
        <taxon>Promicromonosporaceae</taxon>
        <taxon>Cellulosimicrobium</taxon>
    </lineage>
</organism>
<dbReference type="InterPro" id="IPR052523">
    <property type="entry name" value="Trichothecene_AcTrans"/>
</dbReference>
<dbReference type="Proteomes" id="UP000186235">
    <property type="component" value="Unassembled WGS sequence"/>
</dbReference>
<protein>
    <submittedName>
        <fullName evidence="2">FR47-like protein</fullName>
    </submittedName>
</protein>
<dbReference type="Pfam" id="PF08445">
    <property type="entry name" value="FR47"/>
    <property type="match status" value="1"/>
</dbReference>
<dbReference type="PANTHER" id="PTHR42791:SF1">
    <property type="entry name" value="N-ACETYLTRANSFERASE DOMAIN-CONTAINING PROTEIN"/>
    <property type="match status" value="1"/>
</dbReference>
<dbReference type="InterPro" id="IPR013653">
    <property type="entry name" value="GCN5-like_dom"/>
</dbReference>
<evidence type="ECO:0000313" key="2">
    <source>
        <dbReference type="EMBL" id="SIP94934.1"/>
    </source>
</evidence>
<reference evidence="3" key="1">
    <citation type="submission" date="2017-01" db="EMBL/GenBank/DDBJ databases">
        <authorList>
            <person name="Varghese N."/>
            <person name="Submissions S."/>
        </authorList>
    </citation>
    <scope>NUCLEOTIDE SEQUENCE [LARGE SCALE GENOMIC DNA]</scope>
    <source>
        <strain evidence="3">3bp</strain>
    </source>
</reference>
<keyword evidence="3" id="KW-1185">Reference proteome</keyword>
<dbReference type="GO" id="GO:0016747">
    <property type="term" value="F:acyltransferase activity, transferring groups other than amino-acyl groups"/>
    <property type="evidence" value="ECO:0007669"/>
    <property type="project" value="InterPro"/>
</dbReference>
<dbReference type="InterPro" id="IPR000182">
    <property type="entry name" value="GNAT_dom"/>
</dbReference>
<dbReference type="Gene3D" id="3.40.630.30">
    <property type="match status" value="1"/>
</dbReference>